<reference evidence="1 2" key="1">
    <citation type="journal article" date="2020" name="Mol. Plant">
        <title>The Chromosome-Based Rubber Tree Genome Provides New Insights into Spurge Genome Evolution and Rubber Biosynthesis.</title>
        <authorList>
            <person name="Liu J."/>
            <person name="Shi C."/>
            <person name="Shi C.C."/>
            <person name="Li W."/>
            <person name="Zhang Q.J."/>
            <person name="Zhang Y."/>
            <person name="Li K."/>
            <person name="Lu H.F."/>
            <person name="Shi C."/>
            <person name="Zhu S.T."/>
            <person name="Xiao Z.Y."/>
            <person name="Nan H."/>
            <person name="Yue Y."/>
            <person name="Zhu X.G."/>
            <person name="Wu Y."/>
            <person name="Hong X.N."/>
            <person name="Fan G.Y."/>
            <person name="Tong Y."/>
            <person name="Zhang D."/>
            <person name="Mao C.L."/>
            <person name="Liu Y.L."/>
            <person name="Hao S.J."/>
            <person name="Liu W.Q."/>
            <person name="Lv M.Q."/>
            <person name="Zhang H.B."/>
            <person name="Liu Y."/>
            <person name="Hu-Tang G.R."/>
            <person name="Wang J.P."/>
            <person name="Wang J.H."/>
            <person name="Sun Y.H."/>
            <person name="Ni S.B."/>
            <person name="Chen W.B."/>
            <person name="Zhang X.C."/>
            <person name="Jiao Y.N."/>
            <person name="Eichler E.E."/>
            <person name="Li G.H."/>
            <person name="Liu X."/>
            <person name="Gao L.Z."/>
        </authorList>
    </citation>
    <scope>NUCLEOTIDE SEQUENCE [LARGE SCALE GENOMIC DNA]</scope>
    <source>
        <strain evidence="2">cv. GT1</strain>
        <tissue evidence="1">Leaf</tissue>
    </source>
</reference>
<dbReference type="Proteomes" id="UP000467840">
    <property type="component" value="Chromosome 11"/>
</dbReference>
<dbReference type="PANTHER" id="PTHR35317:SF31">
    <property type="entry name" value="DUF4219 DOMAIN-CONTAINING PROTEIN"/>
    <property type="match status" value="1"/>
</dbReference>
<name>A0A6A6NCG5_HEVBR</name>
<dbReference type="AlphaFoldDB" id="A0A6A6NCG5"/>
<keyword evidence="2" id="KW-1185">Reference proteome</keyword>
<sequence>MASSNNSLGNGPPMFNGENYHIWEIKMKSYLKALNLWDAVENGADPPPLGPNPTLNQIKNFEEASVRKPKALTCLHSSVTDVIFTRIMAYETPKEVWDKLKEEFEGSDRVKKVKLRTLKREFEMLRMKEDETVKQYASKLMELVNKIRLLGEKKVLLDLKQTRSLELQQNKANQQQLAQDQFLDSTVIKVDNQSAILIAKNPVQHGRTKHIQVKYHAIRQAEKDGEISLVHCSSNDQLADILTKSLGKAKFEELREKIGVIKKTY</sequence>
<dbReference type="PANTHER" id="PTHR35317">
    <property type="entry name" value="OS04G0629600 PROTEIN"/>
    <property type="match status" value="1"/>
</dbReference>
<accession>A0A6A6NCG5</accession>
<organism evidence="1 2">
    <name type="scientific">Hevea brasiliensis</name>
    <name type="common">Para rubber tree</name>
    <name type="synonym">Siphonia brasiliensis</name>
    <dbReference type="NCBI Taxonomy" id="3981"/>
    <lineage>
        <taxon>Eukaryota</taxon>
        <taxon>Viridiplantae</taxon>
        <taxon>Streptophyta</taxon>
        <taxon>Embryophyta</taxon>
        <taxon>Tracheophyta</taxon>
        <taxon>Spermatophyta</taxon>
        <taxon>Magnoliopsida</taxon>
        <taxon>eudicotyledons</taxon>
        <taxon>Gunneridae</taxon>
        <taxon>Pentapetalae</taxon>
        <taxon>rosids</taxon>
        <taxon>fabids</taxon>
        <taxon>Malpighiales</taxon>
        <taxon>Euphorbiaceae</taxon>
        <taxon>Crotonoideae</taxon>
        <taxon>Micrandreae</taxon>
        <taxon>Hevea</taxon>
    </lineage>
</organism>
<dbReference type="EMBL" id="JAAGAX010000002">
    <property type="protein sequence ID" value="KAF2322198.1"/>
    <property type="molecule type" value="Genomic_DNA"/>
</dbReference>
<protein>
    <submittedName>
        <fullName evidence="1">Uncharacterized protein</fullName>
    </submittedName>
</protein>
<proteinExistence type="predicted"/>
<comment type="caution">
    <text evidence="1">The sequence shown here is derived from an EMBL/GenBank/DDBJ whole genome shotgun (WGS) entry which is preliminary data.</text>
</comment>
<evidence type="ECO:0000313" key="1">
    <source>
        <dbReference type="EMBL" id="KAF2322198.1"/>
    </source>
</evidence>
<evidence type="ECO:0000313" key="2">
    <source>
        <dbReference type="Proteomes" id="UP000467840"/>
    </source>
</evidence>
<dbReference type="Pfam" id="PF14223">
    <property type="entry name" value="Retrotran_gag_2"/>
    <property type="match status" value="1"/>
</dbReference>
<dbReference type="CDD" id="cd09272">
    <property type="entry name" value="RNase_HI_RT_Ty1"/>
    <property type="match status" value="1"/>
</dbReference>
<gene>
    <name evidence="1" type="ORF">GH714_008458</name>
</gene>